<feature type="signal peptide" evidence="2">
    <location>
        <begin position="1"/>
        <end position="22"/>
    </location>
</feature>
<dbReference type="InterPro" id="IPR001119">
    <property type="entry name" value="SLH_dom"/>
</dbReference>
<comment type="caution">
    <text evidence="4">The sequence shown here is derived from an EMBL/GenBank/DDBJ whole genome shotgun (WGS) entry which is preliminary data.</text>
</comment>
<gene>
    <name evidence="4" type="ORF">HNR53_002742</name>
</gene>
<keyword evidence="5" id="KW-1185">Reference proteome</keyword>
<evidence type="ECO:0000256" key="1">
    <source>
        <dbReference type="ARBA" id="ARBA00022729"/>
    </source>
</evidence>
<feature type="domain" description="SLH" evidence="3">
    <location>
        <begin position="500"/>
        <end position="559"/>
    </location>
</feature>
<dbReference type="Proteomes" id="UP000531594">
    <property type="component" value="Unassembled WGS sequence"/>
</dbReference>
<dbReference type="InterPro" id="IPR051465">
    <property type="entry name" value="Cell_Envelope_Struct_Comp"/>
</dbReference>
<feature type="domain" description="SLH" evidence="3">
    <location>
        <begin position="632"/>
        <end position="692"/>
    </location>
</feature>
<protein>
    <recommendedName>
        <fullName evidence="3">SLH domain-containing protein</fullName>
    </recommendedName>
</protein>
<evidence type="ECO:0000256" key="2">
    <source>
        <dbReference type="SAM" id="SignalP"/>
    </source>
</evidence>
<sequence length="692" mass="73511">MKKYPFSKKAITAILAATVAFSPVVSIGGVFEPSTVEAATANDALTRMQTIYSQFSTPEKVIFNKAAIALKDETKFTTDDWRDVLTAEVANNFNAKLVATANNADTTTNYSTVSAESIAAAIATLSYDASSSNLATMLSDFKTSPQGEALEYIVGPGTTDLVLQFLADSEKKLWDKGFASIYTTLKNGGTIETITKQVRDELISENPTYATLNSTLYSELGTNLDGIIEMKNRINEKLVSKTIITESELSTLRDAFILAAFLAGNPNGGGGGGGGVVPPAPTENPALGEVTLPQDATETVKQGSTVVTQVPAAKVAEIVTQITAEKAVIPLTLGAPAAGETAKAELPATLFTQAAEKNANAAVNVKTEEASYQLPVSEINVASLANELGVAASDVKIEISVNVVPQAEVKADLDNNKLNAVSDVIEFTVKAVSGDKEVSVSKFSTYVKRTITGTKTFNPARTAVVKLVNGKFQGAPATFNGKEATIYKKDNSKYVIVENDKTFTDVDNGKNFAEASIEKLASKYIIFGKSDTEYANSLAITRGEFAALISRALGLTAQNPTQLKFTDTPNTKAVNQNGEINAVAEAGIVSGYAGNIFKPDQPINRAEAAIMLSKALDYVKVASSEYTTSKKLADFKDDAVIGTTSRQYVEKVYQAGLMSGFSDKSFGPDKSMQRDQMAVVLDKLLQAAKLID</sequence>
<dbReference type="PANTHER" id="PTHR43308:SF5">
    <property type="entry name" value="S-LAYER PROTEIN _ PEPTIDOGLYCAN ENDO-BETA-N-ACETYLGLUCOSAMINIDASE"/>
    <property type="match status" value="1"/>
</dbReference>
<organism evidence="4 5">
    <name type="scientific">Bacillus benzoevorans</name>
    <dbReference type="NCBI Taxonomy" id="1456"/>
    <lineage>
        <taxon>Bacteria</taxon>
        <taxon>Bacillati</taxon>
        <taxon>Bacillota</taxon>
        <taxon>Bacilli</taxon>
        <taxon>Bacillales</taxon>
        <taxon>Bacillaceae</taxon>
        <taxon>Bacillus</taxon>
    </lineage>
</organism>
<proteinExistence type="predicted"/>
<dbReference type="EMBL" id="JACHGK010000009">
    <property type="protein sequence ID" value="MBB6446092.1"/>
    <property type="molecule type" value="Genomic_DNA"/>
</dbReference>
<name>A0A7X0HSK2_9BACI</name>
<dbReference type="PANTHER" id="PTHR43308">
    <property type="entry name" value="OUTER MEMBRANE PROTEIN ALPHA-RELATED"/>
    <property type="match status" value="1"/>
</dbReference>
<dbReference type="AlphaFoldDB" id="A0A7X0HSK2"/>
<evidence type="ECO:0000259" key="3">
    <source>
        <dbReference type="PROSITE" id="PS51272"/>
    </source>
</evidence>
<dbReference type="RefSeq" id="WP_184526782.1">
    <property type="nucleotide sequence ID" value="NZ_JACHGK010000009.1"/>
</dbReference>
<feature type="domain" description="SLH" evidence="3">
    <location>
        <begin position="560"/>
        <end position="626"/>
    </location>
</feature>
<reference evidence="4 5" key="1">
    <citation type="submission" date="2020-08" db="EMBL/GenBank/DDBJ databases">
        <title>Genomic Encyclopedia of Type Strains, Phase IV (KMG-IV): sequencing the most valuable type-strain genomes for metagenomic binning, comparative biology and taxonomic classification.</title>
        <authorList>
            <person name="Goeker M."/>
        </authorList>
    </citation>
    <scope>NUCLEOTIDE SEQUENCE [LARGE SCALE GENOMIC DNA]</scope>
    <source>
        <strain evidence="4 5">DSM 5391</strain>
    </source>
</reference>
<dbReference type="PROSITE" id="PS51272">
    <property type="entry name" value="SLH"/>
    <property type="match status" value="3"/>
</dbReference>
<evidence type="ECO:0000313" key="5">
    <source>
        <dbReference type="Proteomes" id="UP000531594"/>
    </source>
</evidence>
<keyword evidence="1 2" id="KW-0732">Signal</keyword>
<dbReference type="Pfam" id="PF00395">
    <property type="entry name" value="SLH"/>
    <property type="match status" value="3"/>
</dbReference>
<accession>A0A7X0HSK2</accession>
<feature type="chain" id="PRO_5038711085" description="SLH domain-containing protein" evidence="2">
    <location>
        <begin position="23"/>
        <end position="692"/>
    </location>
</feature>
<evidence type="ECO:0000313" key="4">
    <source>
        <dbReference type="EMBL" id="MBB6446092.1"/>
    </source>
</evidence>